<sequence>MCNYLKWVCMMCEFGIYFIKNKEIIIICYFSYHLTLRGESAAFVNIFVNILVFESFLLLRISFQSGPNTWHCEMIGGVSSAQEGDASPAFLLLMELIPPIPFLRRIALFKHLLEEIRDFGGSSASASLWSADLAVARQADKRLVSVASACNFNNSSDGGAKILSPIPLRYMEAGESFRELPYHRYQISEEVQEQVSLVKAQFRRAIERFGSFNSRKVSNVLSQPLEKTMWEYQGKISAKLDIVSENCDRTSTLHGADQTTKILERVNSSSTSSYDCI</sequence>
<proteinExistence type="predicted"/>
<dbReference type="Proteomes" id="UP000818029">
    <property type="component" value="Chromosome A03"/>
</dbReference>
<evidence type="ECO:0000259" key="1">
    <source>
        <dbReference type="Pfam" id="PF25368"/>
    </source>
</evidence>
<organism evidence="2 3">
    <name type="scientific">Gossypium hirsutum</name>
    <name type="common">Upland cotton</name>
    <name type="synonym">Gossypium mexicanum</name>
    <dbReference type="NCBI Taxonomy" id="3635"/>
    <lineage>
        <taxon>Eukaryota</taxon>
        <taxon>Viridiplantae</taxon>
        <taxon>Streptophyta</taxon>
        <taxon>Embryophyta</taxon>
        <taxon>Tracheophyta</taxon>
        <taxon>Spermatophyta</taxon>
        <taxon>Magnoliopsida</taxon>
        <taxon>eudicotyledons</taxon>
        <taxon>Gunneridae</taxon>
        <taxon>Pentapetalae</taxon>
        <taxon>rosids</taxon>
        <taxon>malvids</taxon>
        <taxon>Malvales</taxon>
        <taxon>Malvaceae</taxon>
        <taxon>Malvoideae</taxon>
        <taxon>Gossypium</taxon>
    </lineage>
</organism>
<reference evidence="3" key="2">
    <citation type="submission" date="2025-08" db="UniProtKB">
        <authorList>
            <consortium name="RefSeq"/>
        </authorList>
    </citation>
    <scope>IDENTIFICATION</scope>
</reference>
<name>A0ABM3AEH2_GOSHI</name>
<reference evidence="2" key="1">
    <citation type="journal article" date="2020" name="Nat. Genet.">
        <title>Genomic diversifications of five Gossypium allopolyploid species and their impact on cotton improvement.</title>
        <authorList>
            <person name="Chen Z.J."/>
            <person name="Sreedasyam A."/>
            <person name="Ando A."/>
            <person name="Song Q."/>
            <person name="De Santiago L.M."/>
            <person name="Hulse-Kemp A.M."/>
            <person name="Ding M."/>
            <person name="Ye W."/>
            <person name="Kirkbride R.C."/>
            <person name="Jenkins J."/>
            <person name="Plott C."/>
            <person name="Lovell J."/>
            <person name="Lin Y.M."/>
            <person name="Vaughn R."/>
            <person name="Liu B."/>
            <person name="Simpson S."/>
            <person name="Scheffler B.E."/>
            <person name="Wen L."/>
            <person name="Saski C.A."/>
            <person name="Grover C.E."/>
            <person name="Hu G."/>
            <person name="Conover J.L."/>
            <person name="Carlson J.W."/>
            <person name="Shu S."/>
            <person name="Boston L.B."/>
            <person name="Williams M."/>
            <person name="Peterson D.G."/>
            <person name="McGee K."/>
            <person name="Jones D.C."/>
            <person name="Wendel J.F."/>
            <person name="Stelly D.M."/>
            <person name="Grimwood J."/>
            <person name="Schmutz J."/>
        </authorList>
    </citation>
    <scope>NUCLEOTIDE SEQUENCE [LARGE SCALE GENOMIC DNA]</scope>
    <source>
        <strain evidence="2">cv. TM-1</strain>
    </source>
</reference>
<keyword evidence="2" id="KW-1185">Reference proteome</keyword>
<gene>
    <name evidence="3" type="primary">LOC121203286</name>
</gene>
<accession>A0ABM3AEH2</accession>
<evidence type="ECO:0000313" key="3">
    <source>
        <dbReference type="RefSeq" id="XP_040953249.1"/>
    </source>
</evidence>
<protein>
    <submittedName>
        <fullName evidence="3">U-box domain-containing protein 11</fullName>
    </submittedName>
</protein>
<dbReference type="Pfam" id="PF25368">
    <property type="entry name" value="PUB10_N"/>
    <property type="match status" value="1"/>
</dbReference>
<feature type="domain" description="PUB 12/19-like N-terminal" evidence="1">
    <location>
        <begin position="103"/>
        <end position="205"/>
    </location>
</feature>
<dbReference type="InterPro" id="IPR057623">
    <property type="entry name" value="PUB12-19-like_N"/>
</dbReference>
<dbReference type="RefSeq" id="XP_040953249.1">
    <property type="nucleotide sequence ID" value="XM_041097315.1"/>
</dbReference>
<dbReference type="GeneID" id="121203286"/>
<evidence type="ECO:0000313" key="2">
    <source>
        <dbReference type="Proteomes" id="UP000818029"/>
    </source>
</evidence>